<dbReference type="CDD" id="cd06127">
    <property type="entry name" value="DEDDh"/>
    <property type="match status" value="1"/>
</dbReference>
<gene>
    <name evidence="4" type="ORF">C1H70_11260</name>
</gene>
<protein>
    <submittedName>
        <fullName evidence="4">DNA polymerase III subunit epsilon</fullName>
    </submittedName>
</protein>
<feature type="domain" description="Exonuclease" evidence="3">
    <location>
        <begin position="30"/>
        <end position="203"/>
    </location>
</feature>
<dbReference type="RefSeq" id="WP_102588435.1">
    <property type="nucleotide sequence ID" value="NZ_BNAE01000001.1"/>
</dbReference>
<keyword evidence="2" id="KW-0378">Hydrolase</keyword>
<dbReference type="AlphaFoldDB" id="A0A2N7UGX4"/>
<organism evidence="4 5">
    <name type="scientific">Halomonas urumqiensis</name>
    <dbReference type="NCBI Taxonomy" id="1684789"/>
    <lineage>
        <taxon>Bacteria</taxon>
        <taxon>Pseudomonadati</taxon>
        <taxon>Pseudomonadota</taxon>
        <taxon>Gammaproteobacteria</taxon>
        <taxon>Oceanospirillales</taxon>
        <taxon>Halomonadaceae</taxon>
        <taxon>Halomonas</taxon>
    </lineage>
</organism>
<sequence>MIRALRRAADRRRQANGHYAWLFHPYTGDEMVVIDTETTGLDTRNAELVSLAAVKLRHDRVLTSESLDLRLARPASLTGDSIRIHGLRGIDLADGEGIDAALGRFIDFVGNRPLVGWHLDFDLAIINRELRPRFGFALPNATIDVAQSYQRLLRRRHPEVDPVLCFESVAEALGVPVMGRNTALGDAVTTALMHLRLTRGVLLARRPS</sequence>
<evidence type="ECO:0000259" key="3">
    <source>
        <dbReference type="SMART" id="SM00479"/>
    </source>
</evidence>
<dbReference type="GO" id="GO:0008408">
    <property type="term" value="F:3'-5' exonuclease activity"/>
    <property type="evidence" value="ECO:0007669"/>
    <property type="project" value="TreeGrafter"/>
</dbReference>
<dbReference type="EMBL" id="PNRG01000025">
    <property type="protein sequence ID" value="PMR79672.1"/>
    <property type="molecule type" value="Genomic_DNA"/>
</dbReference>
<dbReference type="SUPFAM" id="SSF53098">
    <property type="entry name" value="Ribonuclease H-like"/>
    <property type="match status" value="1"/>
</dbReference>
<dbReference type="PANTHER" id="PTHR30231:SF7">
    <property type="entry name" value="BLR4117 PROTEIN"/>
    <property type="match status" value="1"/>
</dbReference>
<dbReference type="NCBIfam" id="NF006601">
    <property type="entry name" value="PRK09145.1"/>
    <property type="match status" value="1"/>
</dbReference>
<keyword evidence="1" id="KW-0540">Nuclease</keyword>
<evidence type="ECO:0000313" key="4">
    <source>
        <dbReference type="EMBL" id="PMR79672.1"/>
    </source>
</evidence>
<reference evidence="4 5" key="1">
    <citation type="submission" date="2018-01" db="EMBL/GenBank/DDBJ databases">
        <title>Halomonas endophytica sp. nov., isolated from storage liquid in the stems of Populus euphratica.</title>
        <authorList>
            <person name="Chen C."/>
        </authorList>
    </citation>
    <scope>NUCLEOTIDE SEQUENCE [LARGE SCALE GENOMIC DNA]</scope>
    <source>
        <strain evidence="4 5">BZ-SZ-XJ27</strain>
    </source>
</reference>
<dbReference type="InterPro" id="IPR036397">
    <property type="entry name" value="RNaseH_sf"/>
</dbReference>
<evidence type="ECO:0000313" key="5">
    <source>
        <dbReference type="Proteomes" id="UP000235547"/>
    </source>
</evidence>
<dbReference type="InterPro" id="IPR012337">
    <property type="entry name" value="RNaseH-like_sf"/>
</dbReference>
<dbReference type="PANTHER" id="PTHR30231">
    <property type="entry name" value="DNA POLYMERASE III SUBUNIT EPSILON"/>
    <property type="match status" value="1"/>
</dbReference>
<keyword evidence="5" id="KW-1185">Reference proteome</keyword>
<name>A0A2N7UGX4_9GAMM</name>
<dbReference type="GO" id="GO:0006259">
    <property type="term" value="P:DNA metabolic process"/>
    <property type="evidence" value="ECO:0007669"/>
    <property type="project" value="UniProtKB-ARBA"/>
</dbReference>
<proteinExistence type="predicted"/>
<evidence type="ECO:0000256" key="2">
    <source>
        <dbReference type="ARBA" id="ARBA00022839"/>
    </source>
</evidence>
<accession>A0A2N7UGX4</accession>
<evidence type="ECO:0000256" key="1">
    <source>
        <dbReference type="ARBA" id="ARBA00022722"/>
    </source>
</evidence>
<keyword evidence="2" id="KW-0269">Exonuclease</keyword>
<dbReference type="Proteomes" id="UP000235547">
    <property type="component" value="Unassembled WGS sequence"/>
</dbReference>
<comment type="caution">
    <text evidence="4">The sequence shown here is derived from an EMBL/GenBank/DDBJ whole genome shotgun (WGS) entry which is preliminary data.</text>
</comment>
<dbReference type="GO" id="GO:0003676">
    <property type="term" value="F:nucleic acid binding"/>
    <property type="evidence" value="ECO:0007669"/>
    <property type="project" value="InterPro"/>
</dbReference>
<dbReference type="InterPro" id="IPR013520">
    <property type="entry name" value="Ribonucl_H"/>
</dbReference>
<dbReference type="GO" id="GO:0005829">
    <property type="term" value="C:cytosol"/>
    <property type="evidence" value="ECO:0007669"/>
    <property type="project" value="TreeGrafter"/>
</dbReference>
<dbReference type="Pfam" id="PF00929">
    <property type="entry name" value="RNase_T"/>
    <property type="match status" value="1"/>
</dbReference>
<dbReference type="Gene3D" id="3.30.420.10">
    <property type="entry name" value="Ribonuclease H-like superfamily/Ribonuclease H"/>
    <property type="match status" value="1"/>
</dbReference>
<dbReference type="SMART" id="SM00479">
    <property type="entry name" value="EXOIII"/>
    <property type="match status" value="1"/>
</dbReference>
<dbReference type="OrthoDB" id="6193218at2"/>